<keyword evidence="2" id="KW-1185">Reference proteome</keyword>
<dbReference type="KEGG" id="nfl:COO91_03839"/>
<accession>A0A2K8SR38</accession>
<dbReference type="AlphaFoldDB" id="A0A2K8SR38"/>
<evidence type="ECO:0000313" key="1">
    <source>
        <dbReference type="EMBL" id="AUB37887.1"/>
    </source>
</evidence>
<protein>
    <submittedName>
        <fullName evidence="1">Uncharacterized protein</fullName>
    </submittedName>
</protein>
<organism evidence="1 2">
    <name type="scientific">Nostoc flagelliforme CCNUN1</name>
    <dbReference type="NCBI Taxonomy" id="2038116"/>
    <lineage>
        <taxon>Bacteria</taxon>
        <taxon>Bacillati</taxon>
        <taxon>Cyanobacteriota</taxon>
        <taxon>Cyanophyceae</taxon>
        <taxon>Nostocales</taxon>
        <taxon>Nostocaceae</taxon>
        <taxon>Nostoc</taxon>
    </lineage>
</organism>
<evidence type="ECO:0000313" key="2">
    <source>
        <dbReference type="Proteomes" id="UP000232003"/>
    </source>
</evidence>
<name>A0A2K8SR38_9NOSO</name>
<dbReference type="Proteomes" id="UP000232003">
    <property type="component" value="Chromosome"/>
</dbReference>
<reference evidence="1 2" key="1">
    <citation type="submission" date="2017-11" db="EMBL/GenBank/DDBJ databases">
        <title>Complete genome of a free-living desiccation-tolerant cyanobacterium and its photosynthetic adaptation to extreme terrestrial habitat.</title>
        <authorList>
            <person name="Shang J."/>
        </authorList>
    </citation>
    <scope>NUCLEOTIDE SEQUENCE [LARGE SCALE GENOMIC DNA]</scope>
    <source>
        <strain evidence="1 2">CCNUN1</strain>
    </source>
</reference>
<dbReference type="EMBL" id="CP024785">
    <property type="protein sequence ID" value="AUB37887.1"/>
    <property type="molecule type" value="Genomic_DNA"/>
</dbReference>
<proteinExistence type="predicted"/>
<gene>
    <name evidence="1" type="ORF">COO91_03839</name>
</gene>
<sequence>MKKFPNLFPEDSPRIIQRSRLVFKEGKWREVTYKREKLTASGVYNFIVTLEGIVFIRGASARVADRAIGHIDLAK</sequence>
<dbReference type="RefSeq" id="WP_167407633.1">
    <property type="nucleotide sequence ID" value="NZ_CP024785.1"/>
</dbReference>